<dbReference type="STRING" id="1448308.A0A2T2NGJ2"/>
<accession>A0A2T2NGJ2</accession>
<dbReference type="AlphaFoldDB" id="A0A2T2NGJ2"/>
<dbReference type="InterPro" id="IPR028245">
    <property type="entry name" value="PIL1/LSP1"/>
</dbReference>
<dbReference type="GO" id="GO:0005886">
    <property type="term" value="C:plasma membrane"/>
    <property type="evidence" value="ECO:0007669"/>
    <property type="project" value="TreeGrafter"/>
</dbReference>
<evidence type="ECO:0008006" key="5">
    <source>
        <dbReference type="Google" id="ProtNLM"/>
    </source>
</evidence>
<dbReference type="PANTHER" id="PTHR31962:SF4">
    <property type="entry name" value="PRIMARY COMPONENT OF EISOSOMES (EUROFUNG)"/>
    <property type="match status" value="1"/>
</dbReference>
<evidence type="ECO:0000256" key="2">
    <source>
        <dbReference type="SAM" id="MobiDB-lite"/>
    </source>
</evidence>
<dbReference type="GO" id="GO:0006897">
    <property type="term" value="P:endocytosis"/>
    <property type="evidence" value="ECO:0007669"/>
    <property type="project" value="TreeGrafter"/>
</dbReference>
<name>A0A2T2NGJ2_CORCC</name>
<keyword evidence="4" id="KW-1185">Reference proteome</keyword>
<sequence>MNRSLSVRSKKESSGSGEKSLPKHRFTMASLRGMQQPDLSKKLYRLIKSENHAIGAYETAGRERLAIAQQLSEWGEATEDDAMSEVSDKLGVLMAEIAEQEDLYASKLEEYRGVLKQIRNTESSVQPSRDHKQKVSDEIAKLKYKEPQSTKIVQLEQELVRAEAQSLVAEAQLTNITRQKFKEAYDIHFEATIERAEKQIILAKQARRILNLLDDTPIVPGDVHQPFGGFELARDILNDAEEQLRNWQSNVEPIHSTAGGLGLGAMPGAPAEVAQEPAGYRDKTARSRSTSGERRLARAESLGSHDGGGEVQPPYTEAERREVAQAGVI</sequence>
<dbReference type="GO" id="GO:0036286">
    <property type="term" value="C:eisosome filament"/>
    <property type="evidence" value="ECO:0007669"/>
    <property type="project" value="TreeGrafter"/>
</dbReference>
<protein>
    <recommendedName>
        <fullName evidence="5">Meiotic expression up-regulated protein 14</fullName>
    </recommendedName>
</protein>
<dbReference type="GO" id="GO:0008289">
    <property type="term" value="F:lipid binding"/>
    <property type="evidence" value="ECO:0007669"/>
    <property type="project" value="TreeGrafter"/>
</dbReference>
<gene>
    <name evidence="3" type="ORF">BS50DRAFT_77133</name>
</gene>
<organism evidence="3 4">
    <name type="scientific">Corynespora cassiicola Philippines</name>
    <dbReference type="NCBI Taxonomy" id="1448308"/>
    <lineage>
        <taxon>Eukaryota</taxon>
        <taxon>Fungi</taxon>
        <taxon>Dikarya</taxon>
        <taxon>Ascomycota</taxon>
        <taxon>Pezizomycotina</taxon>
        <taxon>Dothideomycetes</taxon>
        <taxon>Pleosporomycetidae</taxon>
        <taxon>Pleosporales</taxon>
        <taxon>Corynesporascaceae</taxon>
        <taxon>Corynespora</taxon>
    </lineage>
</organism>
<evidence type="ECO:0000313" key="4">
    <source>
        <dbReference type="Proteomes" id="UP000240883"/>
    </source>
</evidence>
<dbReference type="EMBL" id="KZ678138">
    <property type="protein sequence ID" value="PSN64552.1"/>
    <property type="molecule type" value="Genomic_DNA"/>
</dbReference>
<feature type="region of interest" description="Disordered" evidence="2">
    <location>
        <begin position="1"/>
        <end position="32"/>
    </location>
</feature>
<dbReference type="Proteomes" id="UP000240883">
    <property type="component" value="Unassembled WGS sequence"/>
</dbReference>
<proteinExistence type="predicted"/>
<dbReference type="OrthoDB" id="5599269at2759"/>
<keyword evidence="1" id="KW-0597">Phosphoprotein</keyword>
<reference evidence="3 4" key="1">
    <citation type="journal article" date="2018" name="Front. Microbiol.">
        <title>Genome-Wide Analysis of Corynespora cassiicola Leaf Fall Disease Putative Effectors.</title>
        <authorList>
            <person name="Lopez D."/>
            <person name="Ribeiro S."/>
            <person name="Label P."/>
            <person name="Fumanal B."/>
            <person name="Venisse J.S."/>
            <person name="Kohler A."/>
            <person name="de Oliveira R.R."/>
            <person name="Labutti K."/>
            <person name="Lipzen A."/>
            <person name="Lail K."/>
            <person name="Bauer D."/>
            <person name="Ohm R.A."/>
            <person name="Barry K.W."/>
            <person name="Spatafora J."/>
            <person name="Grigoriev I.V."/>
            <person name="Martin F.M."/>
            <person name="Pujade-Renaud V."/>
        </authorList>
    </citation>
    <scope>NUCLEOTIDE SEQUENCE [LARGE SCALE GENOMIC DNA]</scope>
    <source>
        <strain evidence="3 4">Philippines</strain>
    </source>
</reference>
<dbReference type="GO" id="GO:0070941">
    <property type="term" value="P:eisosome assembly"/>
    <property type="evidence" value="ECO:0007669"/>
    <property type="project" value="TreeGrafter"/>
</dbReference>
<evidence type="ECO:0000256" key="1">
    <source>
        <dbReference type="ARBA" id="ARBA00022553"/>
    </source>
</evidence>
<feature type="region of interest" description="Disordered" evidence="2">
    <location>
        <begin position="259"/>
        <end position="329"/>
    </location>
</feature>
<feature type="compositionally biased region" description="Basic and acidic residues" evidence="2">
    <location>
        <begin position="279"/>
        <end position="298"/>
    </location>
</feature>
<dbReference type="PANTHER" id="PTHR31962">
    <property type="entry name" value="SPHINGOLIPID LONG CHAIN BASE-RESPONSIVE PROTEIN PIL1"/>
    <property type="match status" value="1"/>
</dbReference>
<dbReference type="InterPro" id="IPR027267">
    <property type="entry name" value="AH/BAR_dom_sf"/>
</dbReference>
<dbReference type="Gene3D" id="1.20.1270.60">
    <property type="entry name" value="Arfaptin homology (AH) domain/BAR domain"/>
    <property type="match status" value="1"/>
</dbReference>
<dbReference type="Pfam" id="PF13805">
    <property type="entry name" value="Pil1"/>
    <property type="match status" value="1"/>
</dbReference>
<dbReference type="FunFam" id="1.20.1270.60:FF:000005">
    <property type="entry name" value="Sphingolipid long chain base-responsive pil1"/>
    <property type="match status" value="1"/>
</dbReference>
<evidence type="ECO:0000313" key="3">
    <source>
        <dbReference type="EMBL" id="PSN64552.1"/>
    </source>
</evidence>